<feature type="domain" description="CBS" evidence="11">
    <location>
        <begin position="284"/>
        <end position="341"/>
    </location>
</feature>
<evidence type="ECO:0000256" key="4">
    <source>
        <dbReference type="ARBA" id="ARBA00022737"/>
    </source>
</evidence>
<sequence>MILNILLTILLVALNGFFVAAEFALVKVRASQIELRAQAGNQLAKIAYHMIGHLDAYLSATQLGITLASLGLGWIGEGVVSEIIIEIMHAFGAAPDPVLAHKIALPVSFAVITVLHIVFGELAPKSLAIQRPEATALAVAIPLRIVYYVLLPFIWILNGFSNFILKKIGITPMHGSEVHTAEELRLLFEQSAESGEIGGSQQELIENVFEFNERMVKQIMVPRTKLVALDLDSTEEEIFEVVFNEGYTRMPIYRDTIDNIVGIMYVKDLLVVLRAGEQVSLEKLMRPAYFVPETKKISRLLKDFQRNRMHIAVVSDEFGGTSGIVTIEDIIEELVGEIQDEYDEEVPLVEKMGDFEFKVDTSASILDVNDDLPYPLPEGEDYETVGGYLNMIYGRIPEIGETVVHGVYEFKILEKTDRNVASVLLTVTEDKRDDIL</sequence>
<evidence type="ECO:0000256" key="6">
    <source>
        <dbReference type="ARBA" id="ARBA00023122"/>
    </source>
</evidence>
<keyword evidence="5 9" id="KW-1133">Transmembrane helix</keyword>
<dbReference type="PATRIC" id="fig|512763.3.peg.873"/>
<evidence type="ECO:0000256" key="9">
    <source>
        <dbReference type="PROSITE-ProRule" id="PRU01193"/>
    </source>
</evidence>
<dbReference type="GO" id="GO:0005886">
    <property type="term" value="C:plasma membrane"/>
    <property type="evidence" value="ECO:0007669"/>
    <property type="project" value="UniProtKB-SubCell"/>
</dbReference>
<keyword evidence="3 9" id="KW-0812">Transmembrane</keyword>
<proteinExistence type="predicted"/>
<dbReference type="PANTHER" id="PTHR43099:SF2">
    <property type="entry name" value="UPF0053 PROTEIN YRKA"/>
    <property type="match status" value="1"/>
</dbReference>
<reference evidence="13 14" key="1">
    <citation type="submission" date="2015-08" db="EMBL/GenBank/DDBJ databases">
        <title>Complete genome sequence of Rufibacter tibetensis strain 1351t, a radiation-resistant bacterium from tibet plateau.</title>
        <authorList>
            <person name="Dai J."/>
        </authorList>
    </citation>
    <scope>NUCLEOTIDE SEQUENCE [LARGE SCALE GENOMIC DNA]</scope>
    <source>
        <strain evidence="13 14">1351</strain>
    </source>
</reference>
<feature type="transmembrane region" description="Helical" evidence="10">
    <location>
        <begin position="103"/>
        <end position="123"/>
    </location>
</feature>
<gene>
    <name evidence="13" type="ORF">DC20_03925</name>
</gene>
<dbReference type="OrthoDB" id="9798188at2"/>
<dbReference type="KEGG" id="rti:DC20_03925"/>
<dbReference type="Pfam" id="PF00571">
    <property type="entry name" value="CBS"/>
    <property type="match status" value="2"/>
</dbReference>
<dbReference type="PROSITE" id="PS51846">
    <property type="entry name" value="CNNM"/>
    <property type="match status" value="1"/>
</dbReference>
<dbReference type="Pfam" id="PF03471">
    <property type="entry name" value="CorC_HlyC"/>
    <property type="match status" value="1"/>
</dbReference>
<keyword evidence="4" id="KW-0677">Repeat</keyword>
<evidence type="ECO:0000256" key="7">
    <source>
        <dbReference type="ARBA" id="ARBA00023136"/>
    </source>
</evidence>
<dbReference type="InterPro" id="IPR005170">
    <property type="entry name" value="Transptr-assoc_dom"/>
</dbReference>
<dbReference type="SMART" id="SM01091">
    <property type="entry name" value="CorC_HlyC"/>
    <property type="match status" value="1"/>
</dbReference>
<dbReference type="STRING" id="512763.DC20_03925"/>
<dbReference type="InterPro" id="IPR036318">
    <property type="entry name" value="FAD-bd_PCMH-like_sf"/>
</dbReference>
<comment type="subcellular location">
    <subcellularLocation>
        <location evidence="1">Cell membrane</location>
        <topology evidence="1">Multi-pass membrane protein</topology>
    </subcellularLocation>
</comment>
<evidence type="ECO:0000256" key="5">
    <source>
        <dbReference type="ARBA" id="ARBA00022989"/>
    </source>
</evidence>
<dbReference type="SUPFAM" id="SSF56176">
    <property type="entry name" value="FAD-binding/transporter-associated domain-like"/>
    <property type="match status" value="1"/>
</dbReference>
<dbReference type="InterPro" id="IPR000644">
    <property type="entry name" value="CBS_dom"/>
</dbReference>
<dbReference type="EMBL" id="CP012643">
    <property type="protein sequence ID" value="ALI98286.1"/>
    <property type="molecule type" value="Genomic_DNA"/>
</dbReference>
<keyword evidence="14" id="KW-1185">Reference proteome</keyword>
<dbReference type="InterPro" id="IPR044751">
    <property type="entry name" value="Ion_transp-like_CBS"/>
</dbReference>
<dbReference type="AlphaFoldDB" id="A0A0P0C0F4"/>
<dbReference type="Gene3D" id="3.30.465.10">
    <property type="match status" value="1"/>
</dbReference>
<evidence type="ECO:0000259" key="12">
    <source>
        <dbReference type="PROSITE" id="PS51846"/>
    </source>
</evidence>
<keyword evidence="2" id="KW-1003">Cell membrane</keyword>
<dbReference type="InterPro" id="IPR002550">
    <property type="entry name" value="CNNM"/>
</dbReference>
<evidence type="ECO:0000256" key="1">
    <source>
        <dbReference type="ARBA" id="ARBA00004651"/>
    </source>
</evidence>
<dbReference type="InterPro" id="IPR046342">
    <property type="entry name" value="CBS_dom_sf"/>
</dbReference>
<feature type="transmembrane region" description="Helical" evidence="10">
    <location>
        <begin position="135"/>
        <end position="157"/>
    </location>
</feature>
<feature type="domain" description="CNNM transmembrane" evidence="12">
    <location>
        <begin position="1"/>
        <end position="201"/>
    </location>
</feature>
<name>A0A0P0C0F4_9BACT</name>
<evidence type="ECO:0000313" key="14">
    <source>
        <dbReference type="Proteomes" id="UP000061382"/>
    </source>
</evidence>
<dbReference type="PANTHER" id="PTHR43099">
    <property type="entry name" value="UPF0053 PROTEIN YRKA"/>
    <property type="match status" value="1"/>
</dbReference>
<keyword evidence="7 9" id="KW-0472">Membrane</keyword>
<dbReference type="Gene3D" id="3.10.580.10">
    <property type="entry name" value="CBS-domain"/>
    <property type="match status" value="1"/>
</dbReference>
<dbReference type="Proteomes" id="UP000061382">
    <property type="component" value="Chromosome"/>
</dbReference>
<dbReference type="PROSITE" id="PS51371">
    <property type="entry name" value="CBS"/>
    <property type="match status" value="2"/>
</dbReference>
<dbReference type="InterPro" id="IPR051676">
    <property type="entry name" value="UPF0053_domain"/>
</dbReference>
<dbReference type="RefSeq" id="WP_062542644.1">
    <property type="nucleotide sequence ID" value="NZ_CP012643.1"/>
</dbReference>
<dbReference type="Pfam" id="PF01595">
    <property type="entry name" value="CNNM"/>
    <property type="match status" value="1"/>
</dbReference>
<evidence type="ECO:0000313" key="13">
    <source>
        <dbReference type="EMBL" id="ALI98286.1"/>
    </source>
</evidence>
<dbReference type="FunFam" id="3.10.580.10:FF:000002">
    <property type="entry name" value="Magnesium/cobalt efflux protein CorC"/>
    <property type="match status" value="1"/>
</dbReference>
<evidence type="ECO:0000256" key="8">
    <source>
        <dbReference type="PROSITE-ProRule" id="PRU00703"/>
    </source>
</evidence>
<feature type="domain" description="CBS" evidence="11">
    <location>
        <begin position="220"/>
        <end position="279"/>
    </location>
</feature>
<accession>A0A0P0C0F4</accession>
<protein>
    <submittedName>
        <fullName evidence="13">Hemolysin</fullName>
    </submittedName>
</protein>
<feature type="transmembrane region" description="Helical" evidence="10">
    <location>
        <begin position="54"/>
        <end position="75"/>
    </location>
</feature>
<evidence type="ECO:0000256" key="2">
    <source>
        <dbReference type="ARBA" id="ARBA00022475"/>
    </source>
</evidence>
<organism evidence="13 14">
    <name type="scientific">Rufibacter tibetensis</name>
    <dbReference type="NCBI Taxonomy" id="512763"/>
    <lineage>
        <taxon>Bacteria</taxon>
        <taxon>Pseudomonadati</taxon>
        <taxon>Bacteroidota</taxon>
        <taxon>Cytophagia</taxon>
        <taxon>Cytophagales</taxon>
        <taxon>Hymenobacteraceae</taxon>
        <taxon>Rufibacter</taxon>
    </lineage>
</organism>
<dbReference type="CDD" id="cd04590">
    <property type="entry name" value="CBS_pair_CorC_HlyC_assoc"/>
    <property type="match status" value="1"/>
</dbReference>
<evidence type="ECO:0000256" key="3">
    <source>
        <dbReference type="ARBA" id="ARBA00022692"/>
    </source>
</evidence>
<dbReference type="InterPro" id="IPR016169">
    <property type="entry name" value="FAD-bd_PCMH_sub2"/>
</dbReference>
<keyword evidence="6 8" id="KW-0129">CBS domain</keyword>
<dbReference type="SUPFAM" id="SSF54631">
    <property type="entry name" value="CBS-domain pair"/>
    <property type="match status" value="1"/>
</dbReference>
<evidence type="ECO:0000256" key="10">
    <source>
        <dbReference type="SAM" id="Phobius"/>
    </source>
</evidence>
<feature type="transmembrane region" description="Helical" evidence="10">
    <location>
        <begin position="6"/>
        <end position="26"/>
    </location>
</feature>
<dbReference type="GO" id="GO:0050660">
    <property type="term" value="F:flavin adenine dinucleotide binding"/>
    <property type="evidence" value="ECO:0007669"/>
    <property type="project" value="InterPro"/>
</dbReference>
<evidence type="ECO:0000259" key="11">
    <source>
        <dbReference type="PROSITE" id="PS51371"/>
    </source>
</evidence>